<organism evidence="4 5">
    <name type="scientific">Acaulospora morrowiae</name>
    <dbReference type="NCBI Taxonomy" id="94023"/>
    <lineage>
        <taxon>Eukaryota</taxon>
        <taxon>Fungi</taxon>
        <taxon>Fungi incertae sedis</taxon>
        <taxon>Mucoromycota</taxon>
        <taxon>Glomeromycotina</taxon>
        <taxon>Glomeromycetes</taxon>
        <taxon>Diversisporales</taxon>
        <taxon>Acaulosporaceae</taxon>
        <taxon>Acaulospora</taxon>
    </lineage>
</organism>
<dbReference type="PRINTS" id="PR00320">
    <property type="entry name" value="GPROTEINBRPT"/>
</dbReference>
<feature type="repeat" description="WD" evidence="3">
    <location>
        <begin position="444"/>
        <end position="485"/>
    </location>
</feature>
<dbReference type="Proteomes" id="UP000789342">
    <property type="component" value="Unassembled WGS sequence"/>
</dbReference>
<dbReference type="GO" id="GO:0051015">
    <property type="term" value="F:actin filament binding"/>
    <property type="evidence" value="ECO:0007669"/>
    <property type="project" value="TreeGrafter"/>
</dbReference>
<sequence length="565" mass="61619">MSYTRKSIFACAPATTRGQAVQLGSDPKGQNFLYTNGKSVIIRNIANPEIATEYTQHSAPTTVARYSPSGYYIASGDVHGNVRIWDTIQAEQILKNEVKVIAGRINDIAWDSESKRIIAVGDGKERHGHAFMFDTGSSAGEISSHFKVINSVSIRQQRPFRAATGSDDFTVVFYHGAPYKYNLTIKDHTGFVQSVKFSPDGEKLVTAGSDKKIFLYEGKTGSKLTDLSEAAGENAHSGGVYAVSWSPDSKQLLTSSGDKTAKIWDIETQKVVQTFEFSESVDDLQIGNLWQGEHLISLSLSGDINYLSQNSPSPVRVVKYNLSLIVIHMCGPVKKEDKMISIGMDDTLRIVDVESKSFRSSIVPTGSLPKSLAASKDGKIFLATLKDVQIIKDERSVYSVSVPSPPGAIALNPAGTEIVVGCEDTKVRIYKVKGDELEEENEQLTGNKGAITAITYSPDGSLLAVGDSQGKILAYDAKSKKNKDFYWNLHNARINSIAWSPDSLHAVSGSLDTNIYIWSVEKPMKSIAIKGAHQINVNGVSFRDNNTVVSVGQDACVKSWTIQHH</sequence>
<keyword evidence="5" id="KW-1185">Reference proteome</keyword>
<reference evidence="4" key="1">
    <citation type="submission" date="2021-06" db="EMBL/GenBank/DDBJ databases">
        <authorList>
            <person name="Kallberg Y."/>
            <person name="Tangrot J."/>
            <person name="Rosling A."/>
        </authorList>
    </citation>
    <scope>NUCLEOTIDE SEQUENCE</scope>
    <source>
        <strain evidence="4">CL551</strain>
    </source>
</reference>
<dbReference type="EMBL" id="CAJVPV010008628">
    <property type="protein sequence ID" value="CAG8632974.1"/>
    <property type="molecule type" value="Genomic_DNA"/>
</dbReference>
<evidence type="ECO:0000313" key="4">
    <source>
        <dbReference type="EMBL" id="CAG8632974.1"/>
    </source>
</evidence>
<dbReference type="PROSITE" id="PS00678">
    <property type="entry name" value="WD_REPEATS_1"/>
    <property type="match status" value="1"/>
</dbReference>
<evidence type="ECO:0000256" key="3">
    <source>
        <dbReference type="PROSITE-ProRule" id="PRU00221"/>
    </source>
</evidence>
<dbReference type="Pfam" id="PF00400">
    <property type="entry name" value="WD40"/>
    <property type="match status" value="5"/>
</dbReference>
<proteinExistence type="predicted"/>
<evidence type="ECO:0000313" key="5">
    <source>
        <dbReference type="Proteomes" id="UP000789342"/>
    </source>
</evidence>
<dbReference type="GO" id="GO:0030042">
    <property type="term" value="P:actin filament depolymerization"/>
    <property type="evidence" value="ECO:0007669"/>
    <property type="project" value="TreeGrafter"/>
</dbReference>
<feature type="repeat" description="WD" evidence="3">
    <location>
        <begin position="487"/>
        <end position="521"/>
    </location>
</feature>
<accession>A0A9N9DF86</accession>
<comment type="caution">
    <text evidence="4">The sequence shown here is derived from an EMBL/GenBank/DDBJ whole genome shotgun (WGS) entry which is preliminary data.</text>
</comment>
<dbReference type="PANTHER" id="PTHR19856:SF0">
    <property type="entry name" value="WD REPEAT-CONTAINING PROTEIN 1"/>
    <property type="match status" value="1"/>
</dbReference>
<keyword evidence="2" id="KW-0677">Repeat</keyword>
<dbReference type="GO" id="GO:0030864">
    <property type="term" value="C:cortical actin cytoskeleton"/>
    <property type="evidence" value="ECO:0007669"/>
    <property type="project" value="TreeGrafter"/>
</dbReference>
<dbReference type="InterPro" id="IPR036322">
    <property type="entry name" value="WD40_repeat_dom_sf"/>
</dbReference>
<protein>
    <submittedName>
        <fullName evidence="4">6591_t:CDS:1</fullName>
    </submittedName>
</protein>
<feature type="repeat" description="WD" evidence="3">
    <location>
        <begin position="233"/>
        <end position="274"/>
    </location>
</feature>
<feature type="repeat" description="WD" evidence="3">
    <location>
        <begin position="185"/>
        <end position="226"/>
    </location>
</feature>
<dbReference type="InterPro" id="IPR001680">
    <property type="entry name" value="WD40_rpt"/>
</dbReference>
<dbReference type="OrthoDB" id="2306at2759"/>
<name>A0A9N9DF86_9GLOM</name>
<dbReference type="InterPro" id="IPR019775">
    <property type="entry name" value="WD40_repeat_CS"/>
</dbReference>
<dbReference type="PANTHER" id="PTHR19856">
    <property type="entry name" value="WD-REPEATCONTAINING PROTEIN WDR1"/>
    <property type="match status" value="1"/>
</dbReference>
<evidence type="ECO:0000256" key="1">
    <source>
        <dbReference type="ARBA" id="ARBA00022574"/>
    </source>
</evidence>
<dbReference type="PROSITE" id="PS50082">
    <property type="entry name" value="WD_REPEATS_2"/>
    <property type="match status" value="5"/>
</dbReference>
<dbReference type="AlphaFoldDB" id="A0A9N9DF86"/>
<dbReference type="SMART" id="SM00320">
    <property type="entry name" value="WD40"/>
    <property type="match status" value="9"/>
</dbReference>
<dbReference type="CDD" id="cd00200">
    <property type="entry name" value="WD40"/>
    <property type="match status" value="1"/>
</dbReference>
<feature type="repeat" description="WD" evidence="3">
    <location>
        <begin position="54"/>
        <end position="95"/>
    </location>
</feature>
<dbReference type="FunFam" id="2.130.10.10:FF:000102">
    <property type="entry name" value="Actin-interacting protein 1"/>
    <property type="match status" value="1"/>
</dbReference>
<gene>
    <name evidence="4" type="ORF">AMORRO_LOCUS9173</name>
</gene>
<dbReference type="InterPro" id="IPR015943">
    <property type="entry name" value="WD40/YVTN_repeat-like_dom_sf"/>
</dbReference>
<dbReference type="PROSITE" id="PS50294">
    <property type="entry name" value="WD_REPEATS_REGION"/>
    <property type="match status" value="4"/>
</dbReference>
<dbReference type="InterPro" id="IPR020472">
    <property type="entry name" value="WD40_PAC1"/>
</dbReference>
<keyword evidence="1 3" id="KW-0853">WD repeat</keyword>
<dbReference type="SUPFAM" id="SSF50978">
    <property type="entry name" value="WD40 repeat-like"/>
    <property type="match status" value="2"/>
</dbReference>
<evidence type="ECO:0000256" key="2">
    <source>
        <dbReference type="ARBA" id="ARBA00022737"/>
    </source>
</evidence>
<dbReference type="Gene3D" id="2.130.10.10">
    <property type="entry name" value="YVTN repeat-like/Quinoprotein amine dehydrogenase"/>
    <property type="match status" value="2"/>
</dbReference>